<dbReference type="GO" id="GO:0000976">
    <property type="term" value="F:transcription cis-regulatory region binding"/>
    <property type="evidence" value="ECO:0007669"/>
    <property type="project" value="TreeGrafter"/>
</dbReference>
<accession>A0A853C6R3</accession>
<evidence type="ECO:0000256" key="2">
    <source>
        <dbReference type="ARBA" id="ARBA00023125"/>
    </source>
</evidence>
<reference evidence="6 7" key="1">
    <citation type="submission" date="2020-07" db="EMBL/GenBank/DDBJ databases">
        <title>Sequencing the genomes of 1000 actinobacteria strains.</title>
        <authorList>
            <person name="Klenk H.-P."/>
        </authorList>
    </citation>
    <scope>NUCLEOTIDE SEQUENCE [LARGE SCALE GENOMIC DNA]</scope>
    <source>
        <strain evidence="6 7">DSM 103833</strain>
    </source>
</reference>
<evidence type="ECO:0000256" key="3">
    <source>
        <dbReference type="ARBA" id="ARBA00023163"/>
    </source>
</evidence>
<keyword evidence="7" id="KW-1185">Reference proteome</keyword>
<evidence type="ECO:0000256" key="4">
    <source>
        <dbReference type="PROSITE-ProRule" id="PRU00335"/>
    </source>
</evidence>
<dbReference type="AlphaFoldDB" id="A0A853C6R3"/>
<dbReference type="InterPro" id="IPR001647">
    <property type="entry name" value="HTH_TetR"/>
</dbReference>
<evidence type="ECO:0000313" key="6">
    <source>
        <dbReference type="EMBL" id="NYJ02372.1"/>
    </source>
</evidence>
<dbReference type="RefSeq" id="WP_179668748.1">
    <property type="nucleotide sequence ID" value="NZ_JACCFP010000001.1"/>
</dbReference>
<feature type="DNA-binding region" description="H-T-H motif" evidence="4">
    <location>
        <begin position="30"/>
        <end position="49"/>
    </location>
</feature>
<dbReference type="PRINTS" id="PR00455">
    <property type="entry name" value="HTHTETR"/>
</dbReference>
<dbReference type="PANTHER" id="PTHR30055:SF234">
    <property type="entry name" value="HTH-TYPE TRANSCRIPTIONAL REGULATOR BETI"/>
    <property type="match status" value="1"/>
</dbReference>
<name>A0A853C6R3_9ACTN</name>
<dbReference type="PROSITE" id="PS50977">
    <property type="entry name" value="HTH_TETR_2"/>
    <property type="match status" value="1"/>
</dbReference>
<gene>
    <name evidence="6" type="ORF">HNR19_003070</name>
</gene>
<dbReference type="Gene3D" id="1.10.357.10">
    <property type="entry name" value="Tetracycline Repressor, domain 2"/>
    <property type="match status" value="1"/>
</dbReference>
<dbReference type="Pfam" id="PF00440">
    <property type="entry name" value="TetR_N"/>
    <property type="match status" value="1"/>
</dbReference>
<keyword evidence="2 4" id="KW-0238">DNA-binding</keyword>
<dbReference type="InterPro" id="IPR050109">
    <property type="entry name" value="HTH-type_TetR-like_transc_reg"/>
</dbReference>
<keyword evidence="3" id="KW-0804">Transcription</keyword>
<proteinExistence type="predicted"/>
<evidence type="ECO:0000256" key="1">
    <source>
        <dbReference type="ARBA" id="ARBA00023015"/>
    </source>
</evidence>
<organism evidence="6 7">
    <name type="scientific">Nocardioides thalensis</name>
    <dbReference type="NCBI Taxonomy" id="1914755"/>
    <lineage>
        <taxon>Bacteria</taxon>
        <taxon>Bacillati</taxon>
        <taxon>Actinomycetota</taxon>
        <taxon>Actinomycetes</taxon>
        <taxon>Propionibacteriales</taxon>
        <taxon>Nocardioidaceae</taxon>
        <taxon>Nocardioides</taxon>
    </lineage>
</organism>
<dbReference type="Proteomes" id="UP000530424">
    <property type="component" value="Unassembled WGS sequence"/>
</dbReference>
<dbReference type="InterPro" id="IPR009057">
    <property type="entry name" value="Homeodomain-like_sf"/>
</dbReference>
<dbReference type="EMBL" id="JACCFP010000001">
    <property type="protein sequence ID" value="NYJ02372.1"/>
    <property type="molecule type" value="Genomic_DNA"/>
</dbReference>
<comment type="caution">
    <text evidence="6">The sequence shown here is derived from an EMBL/GenBank/DDBJ whole genome shotgun (WGS) entry which is preliminary data.</text>
</comment>
<dbReference type="SUPFAM" id="SSF46689">
    <property type="entry name" value="Homeodomain-like"/>
    <property type="match status" value="1"/>
</dbReference>
<feature type="domain" description="HTH tetR-type" evidence="5">
    <location>
        <begin position="7"/>
        <end position="67"/>
    </location>
</feature>
<keyword evidence="1" id="KW-0805">Transcription regulation</keyword>
<dbReference type="PANTHER" id="PTHR30055">
    <property type="entry name" value="HTH-TYPE TRANSCRIPTIONAL REGULATOR RUTR"/>
    <property type="match status" value="1"/>
</dbReference>
<evidence type="ECO:0000313" key="7">
    <source>
        <dbReference type="Proteomes" id="UP000530424"/>
    </source>
</evidence>
<evidence type="ECO:0000259" key="5">
    <source>
        <dbReference type="PROSITE" id="PS50977"/>
    </source>
</evidence>
<sequence>MTAPPAPTARERLVAAAFALFSRNGFASTTVDQIAAEAGVGRTTFFRNFPSKEDVVFPDHEPILRAVEGRLASASSATATVAVFEAAALVLDHYVGEGDIARSRYELTRSIPELRAAEIANQRDYQRLFRDHARDWGYDDLDAELLAAGVVTAHNHVLRRWLRRLTDVPRTELAAALDRLPHRRADSEGDTQIVVLRTSRDLSSVLETLRSGLDGE</sequence>
<protein>
    <submittedName>
        <fullName evidence="6">AcrR family transcriptional regulator</fullName>
    </submittedName>
</protein>
<dbReference type="GO" id="GO:0003700">
    <property type="term" value="F:DNA-binding transcription factor activity"/>
    <property type="evidence" value="ECO:0007669"/>
    <property type="project" value="TreeGrafter"/>
</dbReference>